<dbReference type="RefSeq" id="WP_245445347.1">
    <property type="nucleotide sequence ID" value="NZ_JAFJZW010000014.1"/>
</dbReference>
<dbReference type="Gene3D" id="3.10.450.50">
    <property type="match status" value="1"/>
</dbReference>
<dbReference type="Proteomes" id="UP001277561">
    <property type="component" value="Unassembled WGS sequence"/>
</dbReference>
<dbReference type="EMBL" id="JAVRAD010000007">
    <property type="protein sequence ID" value="MDX8330833.1"/>
    <property type="molecule type" value="Genomic_DNA"/>
</dbReference>
<dbReference type="SUPFAM" id="SSF54427">
    <property type="entry name" value="NTF2-like"/>
    <property type="match status" value="1"/>
</dbReference>
<gene>
    <name evidence="2" type="ORF">RMS29_16525</name>
</gene>
<evidence type="ECO:0000259" key="1">
    <source>
        <dbReference type="Pfam" id="PF12680"/>
    </source>
</evidence>
<accession>A0ABU4VZ95</accession>
<keyword evidence="3" id="KW-1185">Reference proteome</keyword>
<reference evidence="2" key="1">
    <citation type="journal article" date="2023" name="Phytobiomes J">
        <title>Deciphering the key players within the bacterial microbiota associated with aerial crown gall tumors on rhododendron: Insights into the gallobiome.</title>
        <authorList>
            <person name="Kuzmanovic N."/>
            <person name="Nesme J."/>
            <person name="Wolf J."/>
            <person name="Neumann-Schaal M."/>
            <person name="Petersen J."/>
            <person name="Fernandez-Gnecco G."/>
            <person name="Sproeer C."/>
            <person name="Bunk B."/>
            <person name="Overmann J."/>
            <person name="Sorensen S.J."/>
            <person name="Idczak E."/>
            <person name="Smalla K."/>
        </authorList>
    </citation>
    <scope>NUCLEOTIDE SEQUENCE [LARGE SCALE GENOMIC DNA]</scope>
    <source>
        <strain evidence="2">Rho-14.1</strain>
    </source>
</reference>
<feature type="domain" description="SnoaL-like" evidence="1">
    <location>
        <begin position="22"/>
        <end position="67"/>
    </location>
</feature>
<evidence type="ECO:0000313" key="3">
    <source>
        <dbReference type="Proteomes" id="UP001277561"/>
    </source>
</evidence>
<evidence type="ECO:0000313" key="2">
    <source>
        <dbReference type="EMBL" id="MDX8330833.1"/>
    </source>
</evidence>
<organism evidence="2 3">
    <name type="scientific">Agrobacterium rosae</name>
    <dbReference type="NCBI Taxonomy" id="1972867"/>
    <lineage>
        <taxon>Bacteria</taxon>
        <taxon>Pseudomonadati</taxon>
        <taxon>Pseudomonadota</taxon>
        <taxon>Alphaproteobacteria</taxon>
        <taxon>Hyphomicrobiales</taxon>
        <taxon>Rhizobiaceae</taxon>
        <taxon>Rhizobium/Agrobacterium group</taxon>
        <taxon>Agrobacterium</taxon>
    </lineage>
</organism>
<dbReference type="InterPro" id="IPR032710">
    <property type="entry name" value="NTF2-like_dom_sf"/>
</dbReference>
<protein>
    <submittedName>
        <fullName evidence="2">Nuclear transport factor 2 family protein</fullName>
    </submittedName>
</protein>
<name>A0ABU4VZ95_9HYPH</name>
<proteinExistence type="predicted"/>
<comment type="caution">
    <text evidence="2">The sequence shown here is derived from an EMBL/GenBank/DDBJ whole genome shotgun (WGS) entry which is preliminary data.</text>
</comment>
<sequence length="68" mass="7406">MEDNATTSTGWDIRSRRLATLQQFLDAWNARDVDALMTCMAKDCAFHASAGPDAEGGRYVGRDAVRAA</sequence>
<dbReference type="Pfam" id="PF12680">
    <property type="entry name" value="SnoaL_2"/>
    <property type="match status" value="1"/>
</dbReference>
<dbReference type="InterPro" id="IPR037401">
    <property type="entry name" value="SnoaL-like"/>
</dbReference>